<organism evidence="4 5">
    <name type="scientific">Endocarpon pusillum</name>
    <dbReference type="NCBI Taxonomy" id="364733"/>
    <lineage>
        <taxon>Eukaryota</taxon>
        <taxon>Fungi</taxon>
        <taxon>Dikarya</taxon>
        <taxon>Ascomycota</taxon>
        <taxon>Pezizomycotina</taxon>
        <taxon>Eurotiomycetes</taxon>
        <taxon>Chaetothyriomycetidae</taxon>
        <taxon>Verrucariales</taxon>
        <taxon>Verrucariaceae</taxon>
        <taxon>Endocarpon</taxon>
    </lineage>
</organism>
<dbReference type="SUPFAM" id="SSF56112">
    <property type="entry name" value="Protein kinase-like (PK-like)"/>
    <property type="match status" value="1"/>
</dbReference>
<evidence type="ECO:0000256" key="2">
    <source>
        <dbReference type="ARBA" id="ARBA00048655"/>
    </source>
</evidence>
<evidence type="ECO:0000313" key="4">
    <source>
        <dbReference type="EMBL" id="KAF7503411.1"/>
    </source>
</evidence>
<reference evidence="4" key="1">
    <citation type="submission" date="2020-02" db="EMBL/GenBank/DDBJ databases">
        <authorList>
            <person name="Palmer J.M."/>
        </authorList>
    </citation>
    <scope>NUCLEOTIDE SEQUENCE</scope>
    <source>
        <strain evidence="4">EPUS1.4</strain>
        <tissue evidence="4">Thallus</tissue>
    </source>
</reference>
<dbReference type="Proteomes" id="UP000606974">
    <property type="component" value="Unassembled WGS sequence"/>
</dbReference>
<sequence>METRLSCNTLVDHARTKKRATHFDLAPRGAGDMAQSAWSVGEKPLDTLENVEEDPSWMKLLPYGAIVTSTEPSGAASFWSRTARINVRLSSGEDVSYFFKLMDGARGRLMAEGEYESMLALHSVAEDMVPNPLGWGTLEANPDGHFFLCEYVDLADEIPDPSSVCKKLADLHRRSMAVSCGKFGFKVTTCNGTFPQINRWNESWEAFFSQQMEGAFSAEQEIQGVCEDYQRLLPAFFGKVIPRLLRPLETGGNTLKPALVHGDLWDGNVSFHAETDEPYIYDASAFWGHNEYDLHNWRAARFKLRKSFIKEYFKNFPMSPPQEDWDDRNLLYSIRADLHDSYLFPSTKRFRALVIAALEELVQKFPKGYEGPHECKGQGSEDAGEGANDCDAALLQVPPTTTVASTTAAIDPQDDVPGFVSDDAYRPTDGIAAAQMENIADAIGMVISNPGTTGSEIYVNLSSDGLHLRLHRDFGSSSTSSEQLSSRVLDFCSARLETPREGCVGIYFAAPTSNPDGWRFMQDGGVTDEYPVPLQCCSQAVTRGSAVGMRKPAQEISQVPLPCRAICDIRIMRDRLLGASSHDYMWPGELAVGSRERPDVAGIVWKAVFRSFKRLMMWTVMKVTEANNGNSQENPMVIDGDHNNNNLTD</sequence>
<feature type="region of interest" description="Disordered" evidence="3">
    <location>
        <begin position="629"/>
        <end position="649"/>
    </location>
</feature>
<dbReference type="EMBL" id="JAACFV010000180">
    <property type="protein sequence ID" value="KAF7503411.1"/>
    <property type="molecule type" value="Genomic_DNA"/>
</dbReference>
<comment type="catalytic activity">
    <reaction evidence="2">
        <text>N(6)-D-ribulosyl-L-lysyl-[protein] + ATP = N(6)-(3-O-phospho-D-ribulosyl)-L-lysyl-[protein] + ADP + H(+)</text>
        <dbReference type="Rhea" id="RHEA:48432"/>
        <dbReference type="Rhea" id="RHEA-COMP:12103"/>
        <dbReference type="Rhea" id="RHEA-COMP:12104"/>
        <dbReference type="ChEBI" id="CHEBI:15378"/>
        <dbReference type="ChEBI" id="CHEBI:30616"/>
        <dbReference type="ChEBI" id="CHEBI:90418"/>
        <dbReference type="ChEBI" id="CHEBI:90420"/>
        <dbReference type="ChEBI" id="CHEBI:456216"/>
        <dbReference type="EC" id="2.7.1.172"/>
    </reaction>
    <physiologicalReaction direction="left-to-right" evidence="2">
        <dbReference type="Rhea" id="RHEA:48433"/>
    </physiologicalReaction>
</comment>
<keyword evidence="5" id="KW-1185">Reference proteome</keyword>
<name>A0A8H7E1V9_9EURO</name>
<dbReference type="GO" id="GO:0102193">
    <property type="term" value="F:protein-ribulosamine 3-kinase activity"/>
    <property type="evidence" value="ECO:0007669"/>
    <property type="project" value="UniProtKB-EC"/>
</dbReference>
<dbReference type="PANTHER" id="PTHR12149">
    <property type="entry name" value="FRUCTOSAMINE 3 KINASE-RELATED PROTEIN"/>
    <property type="match status" value="1"/>
</dbReference>
<dbReference type="AlphaFoldDB" id="A0A8H7E1V9"/>
<dbReference type="InterPro" id="IPR011009">
    <property type="entry name" value="Kinase-like_dom_sf"/>
</dbReference>
<dbReference type="OrthoDB" id="5772781at2759"/>
<dbReference type="InterPro" id="IPR016477">
    <property type="entry name" value="Fructo-/Ketosamine-3-kinase"/>
</dbReference>
<dbReference type="Gene3D" id="3.90.1200.10">
    <property type="match status" value="1"/>
</dbReference>
<proteinExistence type="predicted"/>
<comment type="caution">
    <text evidence="4">The sequence shown here is derived from an EMBL/GenBank/DDBJ whole genome shotgun (WGS) entry which is preliminary data.</text>
</comment>
<evidence type="ECO:0000313" key="5">
    <source>
        <dbReference type="Proteomes" id="UP000606974"/>
    </source>
</evidence>
<dbReference type="EC" id="2.7.1.172" evidence="1"/>
<dbReference type="Pfam" id="PF03881">
    <property type="entry name" value="Fructosamin_kin"/>
    <property type="match status" value="1"/>
</dbReference>
<protein>
    <recommendedName>
        <fullName evidence="1">protein-ribulosamine 3-kinase</fullName>
        <ecNumber evidence="1">2.7.1.172</ecNumber>
    </recommendedName>
</protein>
<evidence type="ECO:0000256" key="1">
    <source>
        <dbReference type="ARBA" id="ARBA00011961"/>
    </source>
</evidence>
<gene>
    <name evidence="4" type="ORF">GJ744_003894</name>
</gene>
<evidence type="ECO:0000256" key="3">
    <source>
        <dbReference type="SAM" id="MobiDB-lite"/>
    </source>
</evidence>
<accession>A0A8H7E1V9</accession>
<dbReference type="PANTHER" id="PTHR12149:SF8">
    <property type="entry name" value="PROTEIN-RIBULOSAMINE 3-KINASE"/>
    <property type="match status" value="1"/>
</dbReference>